<evidence type="ECO:0000256" key="2">
    <source>
        <dbReference type="ARBA" id="ARBA00022630"/>
    </source>
</evidence>
<organism evidence="6 7">
    <name type="scientific">Rhododendron simsii</name>
    <name type="common">Sims's rhododendron</name>
    <dbReference type="NCBI Taxonomy" id="118357"/>
    <lineage>
        <taxon>Eukaryota</taxon>
        <taxon>Viridiplantae</taxon>
        <taxon>Streptophyta</taxon>
        <taxon>Embryophyta</taxon>
        <taxon>Tracheophyta</taxon>
        <taxon>Spermatophyta</taxon>
        <taxon>Magnoliopsida</taxon>
        <taxon>eudicotyledons</taxon>
        <taxon>Gunneridae</taxon>
        <taxon>Pentapetalae</taxon>
        <taxon>asterids</taxon>
        <taxon>Ericales</taxon>
        <taxon>Ericaceae</taxon>
        <taxon>Ericoideae</taxon>
        <taxon>Rhodoreae</taxon>
        <taxon>Rhododendron</taxon>
    </lineage>
</organism>
<evidence type="ECO:0000313" key="7">
    <source>
        <dbReference type="Proteomes" id="UP000626092"/>
    </source>
</evidence>
<protein>
    <recommendedName>
        <fullName evidence="5">Oxidoreductase FAD/NAD(P)-binding domain-containing protein</fullName>
    </recommendedName>
</protein>
<evidence type="ECO:0000256" key="4">
    <source>
        <dbReference type="ARBA" id="ARBA00023002"/>
    </source>
</evidence>
<dbReference type="PANTHER" id="PTHR19370">
    <property type="entry name" value="NADH-CYTOCHROME B5 REDUCTASE"/>
    <property type="match status" value="1"/>
</dbReference>
<keyword evidence="4" id="KW-0560">Oxidoreductase</keyword>
<keyword evidence="7" id="KW-1185">Reference proteome</keyword>
<evidence type="ECO:0000256" key="3">
    <source>
        <dbReference type="ARBA" id="ARBA00022827"/>
    </source>
</evidence>
<dbReference type="InterPro" id="IPR001433">
    <property type="entry name" value="OxRdtase_FAD/NAD-bd"/>
</dbReference>
<dbReference type="InterPro" id="IPR039261">
    <property type="entry name" value="FNR_nucleotide-bd"/>
</dbReference>
<dbReference type="PANTHER" id="PTHR19370:SF184">
    <property type="entry name" value="NADH-CYTOCHROME B5 REDUCTASE-LIKE"/>
    <property type="match status" value="1"/>
</dbReference>
<dbReference type="GO" id="GO:0004128">
    <property type="term" value="F:cytochrome-b5 reductase activity, acting on NAD(P)H"/>
    <property type="evidence" value="ECO:0007669"/>
    <property type="project" value="TreeGrafter"/>
</dbReference>
<accession>A0A834LGK2</accession>
<dbReference type="AlphaFoldDB" id="A0A834LGK2"/>
<dbReference type="Proteomes" id="UP000626092">
    <property type="component" value="Unassembled WGS sequence"/>
</dbReference>
<dbReference type="GO" id="GO:0022900">
    <property type="term" value="P:electron transport chain"/>
    <property type="evidence" value="ECO:0007669"/>
    <property type="project" value="TreeGrafter"/>
</dbReference>
<dbReference type="EMBL" id="WJXA01000008">
    <property type="protein sequence ID" value="KAF7134981.1"/>
    <property type="molecule type" value="Genomic_DNA"/>
</dbReference>
<dbReference type="SUPFAM" id="SSF52343">
    <property type="entry name" value="Ferredoxin reductase-like, C-terminal NADP-linked domain"/>
    <property type="match status" value="1"/>
</dbReference>
<feature type="domain" description="Oxidoreductase FAD/NAD(P)-binding" evidence="5">
    <location>
        <begin position="9"/>
        <end position="78"/>
    </location>
</feature>
<keyword evidence="2" id="KW-0285">Flavoprotein</keyword>
<evidence type="ECO:0000313" key="6">
    <source>
        <dbReference type="EMBL" id="KAF7134981.1"/>
    </source>
</evidence>
<evidence type="ECO:0000259" key="5">
    <source>
        <dbReference type="Pfam" id="PF00175"/>
    </source>
</evidence>
<comment type="caution">
    <text evidence="6">The sequence shown here is derived from an EMBL/GenBank/DDBJ whole genome shotgun (WGS) entry which is preliminary data.</text>
</comment>
<proteinExistence type="predicted"/>
<comment type="cofactor">
    <cofactor evidence="1">
        <name>FAD</name>
        <dbReference type="ChEBI" id="CHEBI:57692"/>
    </cofactor>
</comment>
<gene>
    <name evidence="6" type="ORF">RHSIM_Rhsim08G0072100</name>
</gene>
<name>A0A834LGK2_RHOSS</name>
<reference evidence="6" key="1">
    <citation type="submission" date="2019-11" db="EMBL/GenBank/DDBJ databases">
        <authorList>
            <person name="Liu Y."/>
            <person name="Hou J."/>
            <person name="Li T.-Q."/>
            <person name="Guan C.-H."/>
            <person name="Wu X."/>
            <person name="Wu H.-Z."/>
            <person name="Ling F."/>
            <person name="Zhang R."/>
            <person name="Shi X.-G."/>
            <person name="Ren J.-P."/>
            <person name="Chen E.-F."/>
            <person name="Sun J.-M."/>
        </authorList>
    </citation>
    <scope>NUCLEOTIDE SEQUENCE</scope>
    <source>
        <strain evidence="6">Adult_tree_wgs_1</strain>
        <tissue evidence="6">Leaves</tissue>
    </source>
</reference>
<dbReference type="OrthoDB" id="432685at2759"/>
<evidence type="ECO:0000256" key="1">
    <source>
        <dbReference type="ARBA" id="ARBA00001974"/>
    </source>
</evidence>
<dbReference type="InterPro" id="IPR001834">
    <property type="entry name" value="CBR-like"/>
</dbReference>
<dbReference type="Gene3D" id="3.40.50.80">
    <property type="entry name" value="Nucleotide-binding domain of ferredoxin-NADP reductase (FNR) module"/>
    <property type="match status" value="1"/>
</dbReference>
<sequence>MKVEQMGSHSTYLQGELDGLIASYPDRIQVYYVLKQAPEGWNGGLGFISEEMIQTHCPAPADDIQIWMCGSPPMIKTTVANLVALGYSEPMWFQF</sequence>
<keyword evidence="3" id="KW-0274">FAD</keyword>
<dbReference type="Pfam" id="PF00175">
    <property type="entry name" value="NAD_binding_1"/>
    <property type="match status" value="1"/>
</dbReference>